<gene>
    <name evidence="4" type="ORF">AB5J55_37260</name>
</gene>
<dbReference type="GO" id="GO:0000166">
    <property type="term" value="F:nucleotide binding"/>
    <property type="evidence" value="ECO:0007669"/>
    <property type="project" value="InterPro"/>
</dbReference>
<protein>
    <submittedName>
        <fullName evidence="4">Gfo/Idh/MocA family protein</fullName>
    </submittedName>
</protein>
<dbReference type="PANTHER" id="PTHR43818:SF11">
    <property type="entry name" value="BCDNA.GH03377"/>
    <property type="match status" value="1"/>
</dbReference>
<accession>A0AB39N9E0</accession>
<keyword evidence="1" id="KW-0560">Oxidoreductase</keyword>
<feature type="domain" description="Gfo/Idh/MocA-like oxidoreductase N-terminal" evidence="2">
    <location>
        <begin position="6"/>
        <end position="132"/>
    </location>
</feature>
<dbReference type="InterPro" id="IPR036291">
    <property type="entry name" value="NAD(P)-bd_dom_sf"/>
</dbReference>
<dbReference type="Pfam" id="PF01408">
    <property type="entry name" value="GFO_IDH_MocA"/>
    <property type="match status" value="1"/>
</dbReference>
<dbReference type="InterPro" id="IPR055170">
    <property type="entry name" value="GFO_IDH_MocA-like_dom"/>
</dbReference>
<dbReference type="EMBL" id="CP163432">
    <property type="protein sequence ID" value="XDQ14897.1"/>
    <property type="molecule type" value="Genomic_DNA"/>
</dbReference>
<organism evidence="4">
    <name type="scientific">Streptomyces sp. R11</name>
    <dbReference type="NCBI Taxonomy" id="3238625"/>
    <lineage>
        <taxon>Bacteria</taxon>
        <taxon>Bacillati</taxon>
        <taxon>Actinomycetota</taxon>
        <taxon>Actinomycetes</taxon>
        <taxon>Kitasatosporales</taxon>
        <taxon>Streptomycetaceae</taxon>
        <taxon>Streptomyces</taxon>
    </lineage>
</organism>
<proteinExistence type="predicted"/>
<evidence type="ECO:0000259" key="2">
    <source>
        <dbReference type="Pfam" id="PF01408"/>
    </source>
</evidence>
<dbReference type="GO" id="GO:0016491">
    <property type="term" value="F:oxidoreductase activity"/>
    <property type="evidence" value="ECO:0007669"/>
    <property type="project" value="UniProtKB-KW"/>
</dbReference>
<dbReference type="InterPro" id="IPR050463">
    <property type="entry name" value="Gfo/Idh/MocA_oxidrdct_glycsds"/>
</dbReference>
<dbReference type="AlphaFoldDB" id="A0AB39N9E0"/>
<dbReference type="SUPFAM" id="SSF51735">
    <property type="entry name" value="NAD(P)-binding Rossmann-fold domains"/>
    <property type="match status" value="1"/>
</dbReference>
<reference evidence="4" key="1">
    <citation type="submission" date="2024-07" db="EMBL/GenBank/DDBJ databases">
        <authorList>
            <person name="Yu S.T."/>
        </authorList>
    </citation>
    <scope>NUCLEOTIDE SEQUENCE</scope>
    <source>
        <strain evidence="4">R11</strain>
    </source>
</reference>
<evidence type="ECO:0000313" key="4">
    <source>
        <dbReference type="EMBL" id="XDQ14897.1"/>
    </source>
</evidence>
<name>A0AB39N9E0_9ACTN</name>
<feature type="domain" description="GFO/IDH/MocA-like oxidoreductase" evidence="3">
    <location>
        <begin position="141"/>
        <end position="285"/>
    </location>
</feature>
<sequence>MVDTLGVAVVGFGWMGRVHTQAYARVPHHYPQLALRPQLVTVAEEVPGRAEEAAAQFGFASTTRDWREVAADPRVRAVSITAPNFLHREIGIAMAEAGKHIWIEKPVGLTVADARAVADAVAKAGVRGAVGFNYRNAPAVEAARDLIAAGEIGTVTHVRVRLFSDYAAHPDGALTWRYEKERGGSGVLGDLASHGADLARHLLGDIASLTADTAIFLPERARPTGATAGHSRATGGELGPVENEDYVNCLLRFASGARGVLEACRVSVGEQNNYGFEVHGTKGAVFWDFRRMNELGISRGTTYQDQPVSTVYVGPGDGEFGAFQPGAANAMGYDDLKVIEASRFLRSVAEGVPHGATLQDAVHSAAVLDAMARSAESRAWVTVDA</sequence>
<dbReference type="Gene3D" id="3.30.360.10">
    <property type="entry name" value="Dihydrodipicolinate Reductase, domain 2"/>
    <property type="match status" value="1"/>
</dbReference>
<dbReference type="SUPFAM" id="SSF55347">
    <property type="entry name" value="Glyceraldehyde-3-phosphate dehydrogenase-like, C-terminal domain"/>
    <property type="match status" value="1"/>
</dbReference>
<dbReference type="Pfam" id="PF22725">
    <property type="entry name" value="GFO_IDH_MocA_C3"/>
    <property type="match status" value="1"/>
</dbReference>
<dbReference type="Gene3D" id="3.40.50.720">
    <property type="entry name" value="NAD(P)-binding Rossmann-like Domain"/>
    <property type="match status" value="1"/>
</dbReference>
<evidence type="ECO:0000256" key="1">
    <source>
        <dbReference type="ARBA" id="ARBA00023002"/>
    </source>
</evidence>
<dbReference type="PANTHER" id="PTHR43818">
    <property type="entry name" value="BCDNA.GH03377"/>
    <property type="match status" value="1"/>
</dbReference>
<evidence type="ECO:0000259" key="3">
    <source>
        <dbReference type="Pfam" id="PF22725"/>
    </source>
</evidence>
<dbReference type="RefSeq" id="WP_369274850.1">
    <property type="nucleotide sequence ID" value="NZ_CP163432.1"/>
</dbReference>
<dbReference type="InterPro" id="IPR000683">
    <property type="entry name" value="Gfo/Idh/MocA-like_OxRdtase_N"/>
</dbReference>